<dbReference type="GO" id="GO:0051607">
    <property type="term" value="P:defense response to virus"/>
    <property type="evidence" value="ECO:0007669"/>
    <property type="project" value="UniProtKB-KW"/>
</dbReference>
<evidence type="ECO:0000256" key="1">
    <source>
        <dbReference type="ARBA" id="ARBA00023118"/>
    </source>
</evidence>
<comment type="caution">
    <text evidence="2">The sequence shown here is derived from an EMBL/GenBank/DDBJ whole genome shotgun (WGS) entry which is preliminary data.</text>
</comment>
<evidence type="ECO:0000313" key="2">
    <source>
        <dbReference type="EMBL" id="CCI86097.1"/>
    </source>
</evidence>
<dbReference type="InterPro" id="IPR013422">
    <property type="entry name" value="CRISPR-assoc_prot_Cas5_N"/>
</dbReference>
<dbReference type="PATRIC" id="fig|1423790.3.peg.707"/>
<dbReference type="AlphaFoldDB" id="I7J150"/>
<proteinExistence type="predicted"/>
<keyword evidence="3" id="KW-1185">Reference proteome</keyword>
<reference evidence="2 3" key="1">
    <citation type="submission" date="2012-06" db="EMBL/GenBank/DDBJ databases">
        <title>Draft Genome Sequence of Lactobacillus pasteurii CRBIP 24.76T.</title>
        <authorList>
            <person name="Cousin S."/>
            <person name="Bouchier C."/>
            <person name="Loux V."/>
            <person name="Ma L."/>
            <person name="Creno S."/>
            <person name="Bizet C."/>
            <person name="Clermont D."/>
        </authorList>
    </citation>
    <scope>NUCLEOTIDE SEQUENCE [LARGE SCALE GENOMIC DNA]</scope>
    <source>
        <strain evidence="3">CRBIP 24.76T</strain>
    </source>
</reference>
<dbReference type="GO" id="GO:0043571">
    <property type="term" value="P:maintenance of CRISPR repeat elements"/>
    <property type="evidence" value="ECO:0007669"/>
    <property type="project" value="InterPro"/>
</dbReference>
<dbReference type="NCBIfam" id="TIGR02593">
    <property type="entry name" value="CRISPR_cas5"/>
    <property type="match status" value="1"/>
</dbReference>
<dbReference type="CDD" id="cd09756">
    <property type="entry name" value="Cas5_I-E"/>
    <property type="match status" value="1"/>
</dbReference>
<keyword evidence="1" id="KW-0051">Antiviral defense</keyword>
<evidence type="ECO:0000313" key="3">
    <source>
        <dbReference type="Proteomes" id="UP000009311"/>
    </source>
</evidence>
<dbReference type="Proteomes" id="UP000009311">
    <property type="component" value="Unassembled WGS sequence"/>
</dbReference>
<accession>I7J150</accession>
<dbReference type="EMBL" id="CAKD01000030">
    <property type="protein sequence ID" value="CCI86097.1"/>
    <property type="molecule type" value="Genomic_DNA"/>
</dbReference>
<dbReference type="Gene3D" id="3.30.70.2660">
    <property type="match status" value="1"/>
</dbReference>
<dbReference type="eggNOG" id="ENOG502ZBPB">
    <property type="taxonomic scope" value="Bacteria"/>
</dbReference>
<protein>
    <submittedName>
        <fullName evidence="2">CRISPR system CASCADE complex protein CasD</fullName>
    </submittedName>
</protein>
<dbReference type="InterPro" id="IPR010147">
    <property type="entry name" value="CRISPR-assoc_prot_CasD"/>
</dbReference>
<dbReference type="GO" id="GO:0003723">
    <property type="term" value="F:RNA binding"/>
    <property type="evidence" value="ECO:0007669"/>
    <property type="project" value="InterPro"/>
</dbReference>
<dbReference type="NCBIfam" id="TIGR01868">
    <property type="entry name" value="casD_Cas5e"/>
    <property type="match status" value="1"/>
</dbReference>
<dbReference type="Pfam" id="PF09704">
    <property type="entry name" value="Cas_Cas5d"/>
    <property type="match status" value="1"/>
</dbReference>
<organism evidence="2 3">
    <name type="scientific">Lactobacillus pasteurii DSM 23907 = CRBIP 24.76</name>
    <dbReference type="NCBI Taxonomy" id="1423790"/>
    <lineage>
        <taxon>Bacteria</taxon>
        <taxon>Bacillati</taxon>
        <taxon>Bacillota</taxon>
        <taxon>Bacilli</taxon>
        <taxon>Lactobacillales</taxon>
        <taxon>Lactobacillaceae</taxon>
        <taxon>Lactobacillus</taxon>
    </lineage>
</organism>
<dbReference type="RefSeq" id="WP_009560665.1">
    <property type="nucleotide sequence ID" value="NZ_AYZN01000012.1"/>
</dbReference>
<sequence length="236" mass="26959">MKTITIRLAGPLQSYGINSTFLVRTTSMFPSKSAVLGMIAAAFGYRRDDRRIEQFNDLLFATRADQVGAVMTDYQVVEYKPGKNKLTYRDYLQDSVFMVAVGGDEQLIDQISYALKHPAFQLALGRRSNCPAGVLKIEEFLNQTPLEVLKTLPWQASTWYQKKCKRQSEILTEIYADQILDDKNKSIDTFMQRDLVGSFSEKHRFHNNRLVASLSVNLKNPCFEEKTPEHDIFSAI</sequence>
<dbReference type="STRING" id="1423790.BN53_08555"/>
<dbReference type="InterPro" id="IPR021124">
    <property type="entry name" value="CRISPR-assoc_prot_Cas5"/>
</dbReference>
<name>I7J150_9LACO</name>
<gene>
    <name evidence="2" type="ORF">BN53_08555</name>
</gene>
<dbReference type="OrthoDB" id="3189549at2"/>